<evidence type="ECO:0000313" key="2">
    <source>
        <dbReference type="EMBL" id="MFC4131632.1"/>
    </source>
</evidence>
<feature type="repeat" description="TPR" evidence="1">
    <location>
        <begin position="21"/>
        <end position="54"/>
    </location>
</feature>
<organism evidence="2 3">
    <name type="scientific">Hamadaea flava</name>
    <dbReference type="NCBI Taxonomy" id="1742688"/>
    <lineage>
        <taxon>Bacteria</taxon>
        <taxon>Bacillati</taxon>
        <taxon>Actinomycetota</taxon>
        <taxon>Actinomycetes</taxon>
        <taxon>Micromonosporales</taxon>
        <taxon>Micromonosporaceae</taxon>
        <taxon>Hamadaea</taxon>
    </lineage>
</organism>
<dbReference type="PANTHER" id="PTHR46082:SF6">
    <property type="entry name" value="AAA+ ATPASE DOMAIN-CONTAINING PROTEIN-RELATED"/>
    <property type="match status" value="1"/>
</dbReference>
<dbReference type="SUPFAM" id="SSF48452">
    <property type="entry name" value="TPR-like"/>
    <property type="match status" value="7"/>
</dbReference>
<dbReference type="InterPro" id="IPR053137">
    <property type="entry name" value="NLR-like"/>
</dbReference>
<dbReference type="PROSITE" id="PS50005">
    <property type="entry name" value="TPR"/>
    <property type="match status" value="1"/>
</dbReference>
<proteinExistence type="predicted"/>
<name>A0ABV8LKY2_9ACTN</name>
<dbReference type="InterPro" id="IPR019734">
    <property type="entry name" value="TPR_rpt"/>
</dbReference>
<sequence length="1982" mass="215596">MSNPSPEAPARPAGSLPPAIVPILLTLGRALTEHGRRDEAVDALRRAIAEPEDKPDEVFAALIEALLAHGERSEALRLAFDRLATAPRAVIRVLPALVPLLRPTLLRPLADAVTADYSVETDGSVPAGDRCRLLAFVVRARLTLQTVDQASALLDRAGDLVRDDAELLTLLGETRLRQRNLDAALTAFLAARAMQAAATQTAATQTGAPQASETQQDAAIDLRLAHVYEQLGQAELALEHIAAGIAGGVDTEEPYALRTLVRLHQHDLDAAALDYAEAVRRTPDSVATARAGACLFLAANEYGNARAATDAGLARHPDDASLSFLRFQSIVEAGDHSDIERRIARFAQRMAPADLAENIERAARVRRPDDPAVHYFLGVLYQALERPADGLHAVDTAIDLLTTLPGEAPEPLELPARRLRALMLRDLLPTEAGAEYERAALLAFDSGDSEAAAELMTTADGLHALTPGARWTFADALQVLAYAPERRGQVDPDRLAHALDVWGEAYRSGLPTLDYAWAYISRARMSMMQSRIEAEQLPRVLEAVVWLQCYDTLFAGTEAYFETFGTACSLLGAYGVRAELSFAAARPPLTDRYIPDGNTLSTTAANSGDLELMATVAVTEPESRARLEVLRGDHVAALAALDSATAEQRQTAFHLWLRAMAEWQAGDVAALDRTLATPPMPEAWEGISVWLHLLGGDPQRAAQIVEGLDDERSWSSDVGFERALCRIALGTPGAGEDEQIAVRYARTSRSFEDVHNLPALAGILGLRYPAAAPVFARIAAAAAEREQSFWPLTAETDTAYLAALPVPDWAEVAAHSLRARVAISRADWAAATDAFTALIPHLDRFPEVESGFAWITTELRNSTPSDELLEQVGAAVAEITARPSRRAGAFLPEMDLGDLHLAAGRPDRAESYYRSQLTRPIDGEQRGSVLSRLHLLAVEDGRPEAEDLLTQALDEFRPVGGLSFALVSNNLNPLVRTAQTWERLLSAWAPPDGADDGERFRLHLVGRYSYGLMLKNTDQPAAAEPILRDVLADESRIYGPDAPDVQTTGHVLAGTLAALGRWAEAEELFREVVATRQRVLGRADPSTLSSGHELGWVLSNQSRPDEAEEVYRDVLAQKREALGPADPSTLVTWHNLAGVLASQERWQSALDEYEQVVEVRERVFGPDDPVTTSSRFEVAWVLYKLGRYAASEAEYQRVIDHRTVLFGPDDPATLVPRYELGELLRASGDTARALTEFRAVAEARRRTLGDADVSTINVRYEIATLLYESGDPAGAEEIYRDVLAIERESLGPDDQTTLVTWHNLAGAIARQARWADAEQEFRGVAEARTRTLGLEHPHTLATRHEIARLRSEIGDLAAAEAEYRDVLAAKRRVLGDDDPSTLITWDNLAMLLSSAGRFAEAEQIFGEVLQIHLRSRGEDHERTLVCRDEWGWSLYKLQRLDEAAEQYRIVIDRRTALLGATHPNTVSARTAYAVIRRDAGDLAAAEAELQAVLTELLDVYAPNSPEVVTARSTLAWLLVASVSADRGLALLTESVDGLLTEHEPADPDVVAARLDLADALVEADRADDAVTQYQAALTAQRAALGDADPAVLTTWAAYATMLTEAERWAQAVPELDHLADAYARTLGSADNTVLVARRKAAWAHYQVDDYAGAEAAYRALAADEATALGERHAATLASRLNAAVLRGRAGDRDGAIDELRDILTFRDEALGPDDQETRYARDELAAMLTDADRYAEAVDERRKLLQAEISALGATSPETLDTRRTLASLYRALGDFDAALAELTVLATASGATAGPDTPNTLAARYNVAECLAAAGRYAEAEAEFQQVLAGEQEAIGLDDPSYYITLASLGAVYLELDRWPEAEQAYRTVTVNRARLLGEEHPATLGARYQLAGCLAALDRYAEAETELRTILAIQRDTLGDEDLAVYVTWEGLGDLLAMQDRIADAADVYGVVLDARTRLLGPDAPDTVRVREELARLDLP</sequence>
<protein>
    <submittedName>
        <fullName evidence="2">Tetratricopeptide repeat protein</fullName>
    </submittedName>
</protein>
<dbReference type="Pfam" id="PF13424">
    <property type="entry name" value="TPR_12"/>
    <property type="match status" value="8"/>
</dbReference>
<reference evidence="3" key="1">
    <citation type="journal article" date="2019" name="Int. J. Syst. Evol. Microbiol.">
        <title>The Global Catalogue of Microorganisms (GCM) 10K type strain sequencing project: providing services to taxonomists for standard genome sequencing and annotation.</title>
        <authorList>
            <consortium name="The Broad Institute Genomics Platform"/>
            <consortium name="The Broad Institute Genome Sequencing Center for Infectious Disease"/>
            <person name="Wu L."/>
            <person name="Ma J."/>
        </authorList>
    </citation>
    <scope>NUCLEOTIDE SEQUENCE [LARGE SCALE GENOMIC DNA]</scope>
    <source>
        <strain evidence="3">CGMCC 4.7289</strain>
    </source>
</reference>
<dbReference type="RefSeq" id="WP_253755325.1">
    <property type="nucleotide sequence ID" value="NZ_JAMZDZ010000001.1"/>
</dbReference>
<comment type="caution">
    <text evidence="2">The sequence shown here is derived from an EMBL/GenBank/DDBJ whole genome shotgun (WGS) entry which is preliminary data.</text>
</comment>
<dbReference type="Proteomes" id="UP001595816">
    <property type="component" value="Unassembled WGS sequence"/>
</dbReference>
<dbReference type="PANTHER" id="PTHR46082">
    <property type="entry name" value="ATP/GTP-BINDING PROTEIN-RELATED"/>
    <property type="match status" value="1"/>
</dbReference>
<dbReference type="InterPro" id="IPR011990">
    <property type="entry name" value="TPR-like_helical_dom_sf"/>
</dbReference>
<dbReference type="EMBL" id="JBHSAY010000006">
    <property type="protein sequence ID" value="MFC4131632.1"/>
    <property type="molecule type" value="Genomic_DNA"/>
</dbReference>
<evidence type="ECO:0000256" key="1">
    <source>
        <dbReference type="PROSITE-ProRule" id="PRU00339"/>
    </source>
</evidence>
<keyword evidence="3" id="KW-1185">Reference proteome</keyword>
<evidence type="ECO:0000313" key="3">
    <source>
        <dbReference type="Proteomes" id="UP001595816"/>
    </source>
</evidence>
<dbReference type="SMART" id="SM00028">
    <property type="entry name" value="TPR"/>
    <property type="match status" value="16"/>
</dbReference>
<accession>A0ABV8LKY2</accession>
<keyword evidence="1" id="KW-0802">TPR repeat</keyword>
<dbReference type="Gene3D" id="1.25.40.10">
    <property type="entry name" value="Tetratricopeptide repeat domain"/>
    <property type="match status" value="8"/>
</dbReference>
<gene>
    <name evidence="2" type="ORF">ACFOZ4_13555</name>
</gene>